<feature type="region of interest" description="Disordered" evidence="1">
    <location>
        <begin position="98"/>
        <end position="119"/>
    </location>
</feature>
<dbReference type="AlphaFoldDB" id="A0AA38NZ18"/>
<dbReference type="Pfam" id="PF18802">
    <property type="entry name" value="CxC1"/>
    <property type="match status" value="1"/>
</dbReference>
<evidence type="ECO:0000256" key="1">
    <source>
        <dbReference type="SAM" id="MobiDB-lite"/>
    </source>
</evidence>
<feature type="domain" description="CxC1-like cysteine cluster associated with KDZ transposases" evidence="2">
    <location>
        <begin position="158"/>
        <end position="244"/>
    </location>
</feature>
<proteinExistence type="predicted"/>
<protein>
    <recommendedName>
        <fullName evidence="2">CxC1-like cysteine cluster associated with KDZ transposases domain-containing protein</fullName>
    </recommendedName>
</protein>
<evidence type="ECO:0000259" key="2">
    <source>
        <dbReference type="Pfam" id="PF18802"/>
    </source>
</evidence>
<sequence length="253" mass="28787">MSRPRLPKHFRETDHTPTPITRESYALIRSRSSSPTKRRKETTREVLLTSGASYTQRFPLPTPRGQVGFQVRPSCDTDLVTTTTPTRQRTDFALSTVAVAPSSPTAAPPPRDTSHQRKRVAQYKRWTEDVIPRLVRVFLNYIAVSRNLAEQAREAIGECVCMNRPRELKVIIVRFHQLEELNLRICSCLPAAVQLMRLGLFGCAPLQPSLAVDLRVLDFVTRLNLRISPNNTAWCSTLQDFLRSQGYHLHTQV</sequence>
<dbReference type="InterPro" id="IPR041320">
    <property type="entry name" value="CxC1"/>
</dbReference>
<keyword evidence="4" id="KW-1185">Reference proteome</keyword>
<organism evidence="3 4">
    <name type="scientific">Lentinula raphanica</name>
    <dbReference type="NCBI Taxonomy" id="153919"/>
    <lineage>
        <taxon>Eukaryota</taxon>
        <taxon>Fungi</taxon>
        <taxon>Dikarya</taxon>
        <taxon>Basidiomycota</taxon>
        <taxon>Agaricomycotina</taxon>
        <taxon>Agaricomycetes</taxon>
        <taxon>Agaricomycetidae</taxon>
        <taxon>Agaricales</taxon>
        <taxon>Marasmiineae</taxon>
        <taxon>Omphalotaceae</taxon>
        <taxon>Lentinula</taxon>
    </lineage>
</organism>
<gene>
    <name evidence="3" type="ORF">F5878DRAFT_546849</name>
</gene>
<comment type="caution">
    <text evidence="3">The sequence shown here is derived from an EMBL/GenBank/DDBJ whole genome shotgun (WGS) entry which is preliminary data.</text>
</comment>
<dbReference type="Proteomes" id="UP001163846">
    <property type="component" value="Unassembled WGS sequence"/>
</dbReference>
<feature type="region of interest" description="Disordered" evidence="1">
    <location>
        <begin position="1"/>
        <end position="50"/>
    </location>
</feature>
<reference evidence="3" key="1">
    <citation type="submission" date="2022-08" db="EMBL/GenBank/DDBJ databases">
        <authorList>
            <consortium name="DOE Joint Genome Institute"/>
            <person name="Min B."/>
            <person name="Riley R."/>
            <person name="Sierra-Patev S."/>
            <person name="Naranjo-Ortiz M."/>
            <person name="Looney B."/>
            <person name="Konkel Z."/>
            <person name="Slot J.C."/>
            <person name="Sakamoto Y."/>
            <person name="Steenwyk J.L."/>
            <person name="Rokas A."/>
            <person name="Carro J."/>
            <person name="Camarero S."/>
            <person name="Ferreira P."/>
            <person name="Molpeceres G."/>
            <person name="Ruiz-Duenas F.J."/>
            <person name="Serrano A."/>
            <person name="Henrissat B."/>
            <person name="Drula E."/>
            <person name="Hughes K.W."/>
            <person name="Mata J.L."/>
            <person name="Ishikawa N.K."/>
            <person name="Vargas-Isla R."/>
            <person name="Ushijima S."/>
            <person name="Smith C.A."/>
            <person name="Ahrendt S."/>
            <person name="Andreopoulos W."/>
            <person name="He G."/>
            <person name="Labutti K."/>
            <person name="Lipzen A."/>
            <person name="Ng V."/>
            <person name="Sandor L."/>
            <person name="Barry K."/>
            <person name="Martinez A.T."/>
            <person name="Xiao Y."/>
            <person name="Gibbons J.G."/>
            <person name="Terashima K."/>
            <person name="Hibbett D.S."/>
            <person name="Grigoriev I.V."/>
        </authorList>
    </citation>
    <scope>NUCLEOTIDE SEQUENCE</scope>
    <source>
        <strain evidence="3">TFB9207</strain>
    </source>
</reference>
<dbReference type="EMBL" id="MU806730">
    <property type="protein sequence ID" value="KAJ3833284.1"/>
    <property type="molecule type" value="Genomic_DNA"/>
</dbReference>
<evidence type="ECO:0000313" key="4">
    <source>
        <dbReference type="Proteomes" id="UP001163846"/>
    </source>
</evidence>
<name>A0AA38NZ18_9AGAR</name>
<accession>A0AA38NZ18</accession>
<evidence type="ECO:0000313" key="3">
    <source>
        <dbReference type="EMBL" id="KAJ3833284.1"/>
    </source>
</evidence>